<dbReference type="EMBL" id="JAWDJO010000373">
    <property type="protein sequence ID" value="KAL1886992.1"/>
    <property type="molecule type" value="Genomic_DNA"/>
</dbReference>
<feature type="domain" description="Rho-GAP" evidence="2">
    <location>
        <begin position="256"/>
        <end position="508"/>
    </location>
</feature>
<sequence>MSRQHISPIASPFPSSQLDDDDTKHKADYENPDDHVRARRIRMLRPRTAPSSSPASTSASLPDSYVPGPLYRGPTDSATTGLQQLQQMSIKNNRSTSALPVSMTTAPALNQGQGYVRGLGLGLRSKSKPQLRPSETWASLNRQENGEDRDEFVARFNEAAAKLDGVHMLEAENFRALQLLTCLEKCEPDAPEQPRRSLLARLFRASTSSPSPKQADTGLKLTKKSVGDYMRPLVKKNMPRYVGLDAMIRISGVSVLSLPYPFLSRPVMLPSCLHETGMYLLEHYMGIPGLFRVPGSYRIVNELYEYYLYAHHGGHDISETIRCEGLPSHIKTGPHDIASAFKRFLNAIPGGILGSVALFEALEEVTYQHNHSSLPRDEQTKVTANLIALALGAVNYQPRRELICGVFGLLALMAAVAKKSVAMGNGEEQLGAQGLGIVFGPLLTGSTPSTETGAHLSGLDSASGSGPSGSGATTPVTVDLEATKRLVEQARNANDIASLLISLWRDIVPELKNNRALEVRIARPFVSNNLQQPQQQQTRSNQYRPFSPSTQISTSFFQQSDNSLSQNPSRIWRASPIPELSSPRETPRSISPEPRSRPQSPLKSARKLFPKAFSSREKNLAAALPHSVHIRRVPSYENSDIECESKPQPRLKHHERIDSRIPTHSPPHLQASAANMPVPLSYIRRIQQQQQDSDLKGGDTITGLPNRPQHQLPARVPIISPRPFAFNFDDEDSTNDSTVPRVVSPDVEVNREARAGDPDRSMSPMEPFHTQKTLKAFKRREVPTSYNNRATAHLPADYENRTPIAYIDGHFQNQSPDQQKQEIMNKPQTPIKAQKQALSLENDMKADIIASEVSIVTETSSTTRTPGRALRTVRSLGALFHRHHGYSLSPVDAVPTLRKGKSEALTHKKLAELEKEASDDVFNTSVDSIAAASTTAVADLDGSHLGNGAVRIKPRHRRLKRVLSNIRDTCNMDQSNRSLDTEIDLDCDTSGDQKLRKSKGALQEDAMVSAIMAAVVGPNTEISKNNVNLETAAARPENRQQKLIIDKAANGSEVFSKTTICRESDASNVDTLESVESATSSGSVRVRQDKNSRGSTTISTATSEASTKAIDTSANKERSGWKMSWRGRTAQQQRQSGSSMSLVHPSLEEVRKLQQEVDSLYQEVAQAKNQENMAVHALKAELRECHNERKIWKVRAHRAEAQLGEMLRREEERERERETKRRDVRKVSAGSSESKYSIREEKG</sequence>
<evidence type="ECO:0000256" key="1">
    <source>
        <dbReference type="SAM" id="MobiDB-lite"/>
    </source>
</evidence>
<name>A0ABR3YGM6_9PEZI</name>
<gene>
    <name evidence="3" type="ORF">Cpir12675_006776</name>
</gene>
<feature type="compositionally biased region" description="Low complexity" evidence="1">
    <location>
        <begin position="581"/>
        <end position="601"/>
    </location>
</feature>
<evidence type="ECO:0000313" key="4">
    <source>
        <dbReference type="Proteomes" id="UP001583280"/>
    </source>
</evidence>
<evidence type="ECO:0000313" key="3">
    <source>
        <dbReference type="EMBL" id="KAL1886992.1"/>
    </source>
</evidence>
<dbReference type="InterPro" id="IPR008936">
    <property type="entry name" value="Rho_GTPase_activation_prot"/>
</dbReference>
<feature type="region of interest" description="Disordered" evidence="1">
    <location>
        <begin position="1205"/>
        <end position="1243"/>
    </location>
</feature>
<organism evidence="3 4">
    <name type="scientific">Ceratocystis pirilliformis</name>
    <dbReference type="NCBI Taxonomy" id="259994"/>
    <lineage>
        <taxon>Eukaryota</taxon>
        <taxon>Fungi</taxon>
        <taxon>Dikarya</taxon>
        <taxon>Ascomycota</taxon>
        <taxon>Pezizomycotina</taxon>
        <taxon>Sordariomycetes</taxon>
        <taxon>Hypocreomycetidae</taxon>
        <taxon>Microascales</taxon>
        <taxon>Ceratocystidaceae</taxon>
        <taxon>Ceratocystis</taxon>
    </lineage>
</organism>
<dbReference type="PROSITE" id="PS50238">
    <property type="entry name" value="RHOGAP"/>
    <property type="match status" value="1"/>
</dbReference>
<dbReference type="SMART" id="SM00324">
    <property type="entry name" value="RhoGAP"/>
    <property type="match status" value="1"/>
</dbReference>
<reference evidence="3 4" key="1">
    <citation type="journal article" date="2024" name="IMA Fungus">
        <title>IMA Genome - F19 : A genome assembly and annotation guide to empower mycologists, including annotated draft genome sequences of Ceratocystis pirilliformis, Diaporthe australafricana, Fusarium ophioides, Paecilomyces lecythidis, and Sporothrix stenoceras.</title>
        <authorList>
            <person name="Aylward J."/>
            <person name="Wilson A.M."/>
            <person name="Visagie C.M."/>
            <person name="Spraker J."/>
            <person name="Barnes I."/>
            <person name="Buitendag C."/>
            <person name="Ceriani C."/>
            <person name="Del Mar Angel L."/>
            <person name="du Plessis D."/>
            <person name="Fuchs T."/>
            <person name="Gasser K."/>
            <person name="Kramer D."/>
            <person name="Li W."/>
            <person name="Munsamy K."/>
            <person name="Piso A."/>
            <person name="Price J.L."/>
            <person name="Sonnekus B."/>
            <person name="Thomas C."/>
            <person name="van der Nest A."/>
            <person name="van Dijk A."/>
            <person name="van Heerden A."/>
            <person name="van Vuuren N."/>
            <person name="Yilmaz N."/>
            <person name="Duong T.A."/>
            <person name="van der Merwe N.A."/>
            <person name="Wingfield M.J."/>
            <person name="Wingfield B.D."/>
        </authorList>
    </citation>
    <scope>NUCLEOTIDE SEQUENCE [LARGE SCALE GENOMIC DNA]</scope>
    <source>
        <strain evidence="3 4">CMW 12675</strain>
    </source>
</reference>
<dbReference type="InterPro" id="IPR000198">
    <property type="entry name" value="RhoGAP_dom"/>
</dbReference>
<feature type="compositionally biased region" description="Low complexity" evidence="1">
    <location>
        <begin position="46"/>
        <end position="62"/>
    </location>
</feature>
<dbReference type="CDD" id="cd00159">
    <property type="entry name" value="RhoGAP"/>
    <property type="match status" value="1"/>
</dbReference>
<accession>A0ABR3YGM6</accession>
<feature type="region of interest" description="Disordered" evidence="1">
    <location>
        <begin position="1"/>
        <end position="64"/>
    </location>
</feature>
<feature type="compositionally biased region" description="Low complexity" evidence="1">
    <location>
        <begin position="453"/>
        <end position="465"/>
    </location>
</feature>
<feature type="region of interest" description="Disordered" evidence="1">
    <location>
        <begin position="528"/>
        <end position="604"/>
    </location>
</feature>
<feature type="compositionally biased region" description="Basic and acidic residues" evidence="1">
    <location>
        <begin position="22"/>
        <end position="36"/>
    </location>
</feature>
<feature type="compositionally biased region" description="Polar residues" evidence="1">
    <location>
        <begin position="1072"/>
        <end position="1083"/>
    </location>
</feature>
<keyword evidence="4" id="KW-1185">Reference proteome</keyword>
<feature type="compositionally biased region" description="Low complexity" evidence="1">
    <location>
        <begin position="545"/>
        <end position="560"/>
    </location>
</feature>
<dbReference type="Gene3D" id="1.10.555.10">
    <property type="entry name" value="Rho GTPase activation protein"/>
    <property type="match status" value="1"/>
</dbReference>
<feature type="region of interest" description="Disordered" evidence="1">
    <location>
        <begin position="449"/>
        <end position="476"/>
    </location>
</feature>
<dbReference type="Proteomes" id="UP001583280">
    <property type="component" value="Unassembled WGS sequence"/>
</dbReference>
<comment type="caution">
    <text evidence="3">The sequence shown here is derived from an EMBL/GenBank/DDBJ whole genome shotgun (WGS) entry which is preliminary data.</text>
</comment>
<feature type="region of interest" description="Disordered" evidence="1">
    <location>
        <begin position="1072"/>
        <end position="1121"/>
    </location>
</feature>
<protein>
    <recommendedName>
        <fullName evidence="2">Rho-GAP domain-containing protein</fullName>
    </recommendedName>
</protein>
<dbReference type="SUPFAM" id="SSF48350">
    <property type="entry name" value="GTPase activation domain, GAP"/>
    <property type="match status" value="1"/>
</dbReference>
<proteinExistence type="predicted"/>
<evidence type="ECO:0000259" key="2">
    <source>
        <dbReference type="PROSITE" id="PS50238"/>
    </source>
</evidence>
<feature type="compositionally biased region" description="Low complexity" evidence="1">
    <location>
        <begin position="1095"/>
        <end position="1109"/>
    </location>
</feature>
<dbReference type="Pfam" id="PF00620">
    <property type="entry name" value="RhoGAP"/>
    <property type="match status" value="1"/>
</dbReference>
<feature type="compositionally biased region" description="Basic and acidic residues" evidence="1">
    <location>
        <begin position="1206"/>
        <end position="1221"/>
    </location>
</feature>